<accession>A0A182F3I6</accession>
<name>A0A182F3I6_ANOAL</name>
<dbReference type="Proteomes" id="UP000069272">
    <property type="component" value="Chromosome 2L"/>
</dbReference>
<dbReference type="GO" id="GO:0050808">
    <property type="term" value="P:synapse organization"/>
    <property type="evidence" value="ECO:0007669"/>
    <property type="project" value="TreeGrafter"/>
</dbReference>
<evidence type="ECO:0000313" key="2">
    <source>
        <dbReference type="Proteomes" id="UP000069272"/>
    </source>
</evidence>
<dbReference type="PANTHER" id="PTHR23279:SF13">
    <property type="entry name" value="DEFECTIVE PROBOSCIS EXTENSION RESPONSE 21"/>
    <property type="match status" value="1"/>
</dbReference>
<keyword evidence="2" id="KW-1185">Reference proteome</keyword>
<dbReference type="AlphaFoldDB" id="A0A182F3I6"/>
<reference evidence="1 2" key="1">
    <citation type="journal article" date="2017" name="G3 (Bethesda)">
        <title>The Physical Genome Mapping of Anopheles albimanus Corrected Scaffold Misassemblies and Identified Interarm Rearrangements in Genus Anopheles.</title>
        <authorList>
            <person name="Artemov G.N."/>
            <person name="Peery A.N."/>
            <person name="Jiang X."/>
            <person name="Tu Z."/>
            <person name="Stegniy V.N."/>
            <person name="Sharakhova M.V."/>
            <person name="Sharakhov I.V."/>
        </authorList>
    </citation>
    <scope>NUCLEOTIDE SEQUENCE [LARGE SCALE GENOMIC DNA]</scope>
    <source>
        <strain evidence="1 2">ALBI9_A</strain>
    </source>
</reference>
<organism evidence="1 2">
    <name type="scientific">Anopheles albimanus</name>
    <name type="common">New world malaria mosquito</name>
    <dbReference type="NCBI Taxonomy" id="7167"/>
    <lineage>
        <taxon>Eukaryota</taxon>
        <taxon>Metazoa</taxon>
        <taxon>Ecdysozoa</taxon>
        <taxon>Arthropoda</taxon>
        <taxon>Hexapoda</taxon>
        <taxon>Insecta</taxon>
        <taxon>Pterygota</taxon>
        <taxon>Neoptera</taxon>
        <taxon>Endopterygota</taxon>
        <taxon>Diptera</taxon>
        <taxon>Nematocera</taxon>
        <taxon>Culicoidea</taxon>
        <taxon>Culicidae</taxon>
        <taxon>Anophelinae</taxon>
        <taxon>Anopheles</taxon>
    </lineage>
</organism>
<reference evidence="1" key="2">
    <citation type="submission" date="2022-08" db="UniProtKB">
        <authorList>
            <consortium name="EnsemblMetazoa"/>
        </authorList>
    </citation>
    <scope>IDENTIFICATION</scope>
    <source>
        <strain evidence="1">STECLA/ALBI9_A</strain>
    </source>
</reference>
<evidence type="ECO:0000313" key="1">
    <source>
        <dbReference type="EnsemblMetazoa" id="AALB001026-PA"/>
    </source>
</evidence>
<dbReference type="EnsemblMetazoa" id="AALB001026-RA">
    <property type="protein sequence ID" value="AALB001026-PA"/>
    <property type="gene ID" value="AALB001026"/>
</dbReference>
<evidence type="ECO:0008006" key="3">
    <source>
        <dbReference type="Google" id="ProtNLM"/>
    </source>
</evidence>
<proteinExistence type="predicted"/>
<protein>
    <recommendedName>
        <fullName evidence="3">Ig-like domain-containing protein</fullName>
    </recommendedName>
</protein>
<sequence length="55" mass="6151">MEKVEMTTSYLLIQRAWTTDTSKYVCSPSNGDPMTINVHTLNGELPAGMEFSAWP</sequence>
<dbReference type="STRING" id="7167.A0A182F3I6"/>
<dbReference type="PANTHER" id="PTHR23279">
    <property type="entry name" value="DEFECTIVE PROBOSCIS EXTENSION RESPONSE DPR -RELATED"/>
    <property type="match status" value="1"/>
</dbReference>
<dbReference type="InterPro" id="IPR037448">
    <property type="entry name" value="Zig-8"/>
</dbReference>
<dbReference type="VEuPathDB" id="VectorBase:AALB001026"/>
<dbReference type="GO" id="GO:0032589">
    <property type="term" value="C:neuron projection membrane"/>
    <property type="evidence" value="ECO:0007669"/>
    <property type="project" value="TreeGrafter"/>
</dbReference>